<comment type="caution">
    <text evidence="1">Lacks conserved residue(s) required for the propagation of feature annotation.</text>
</comment>
<dbReference type="GO" id="GO:0003998">
    <property type="term" value="F:acylphosphatase activity"/>
    <property type="evidence" value="ECO:0007669"/>
    <property type="project" value="InterPro"/>
</dbReference>
<dbReference type="InterPro" id="IPR036046">
    <property type="entry name" value="Acylphosphatase-like_dom_sf"/>
</dbReference>
<sequence length="125" mass="14583">MITGMHQYSTIKTSYDDVRKSYVSDVNPYRPMIVQVDFEVAGDVSGVYFTKYAKNIAETLDVKGWIRVNQRGTVYGQIQGEKDKVDEMVIWLQTQGSPFSKIRCCLMKNWKIIDNCDFRNFSIRY</sequence>
<evidence type="ECO:0000313" key="4">
    <source>
        <dbReference type="Proteomes" id="UP000515146"/>
    </source>
</evidence>
<dbReference type="SUPFAM" id="SSF54975">
    <property type="entry name" value="Acylphosphatase/BLUF domain-like"/>
    <property type="match status" value="1"/>
</dbReference>
<evidence type="ECO:0000259" key="3">
    <source>
        <dbReference type="PROSITE" id="PS51160"/>
    </source>
</evidence>
<dbReference type="PRINTS" id="PR00112">
    <property type="entry name" value="ACYLPHPHTASE"/>
</dbReference>
<accession>A0A6P6XXU9</accession>
<dbReference type="OMA" id="VDEMVIW"/>
<dbReference type="PANTHER" id="PTHR10029:SF10">
    <property type="entry name" value="GEO08407P1"/>
    <property type="match status" value="1"/>
</dbReference>
<dbReference type="InterPro" id="IPR001792">
    <property type="entry name" value="Acylphosphatase-like_dom"/>
</dbReference>
<comment type="similarity">
    <text evidence="2">Belongs to the acylphosphatase family.</text>
</comment>
<feature type="domain" description="Acylphosphatase-like" evidence="3">
    <location>
        <begin position="35"/>
        <end position="125"/>
    </location>
</feature>
<organism evidence="4 5">
    <name type="scientific">Dermatophagoides pteronyssinus</name>
    <name type="common">European house dust mite</name>
    <dbReference type="NCBI Taxonomy" id="6956"/>
    <lineage>
        <taxon>Eukaryota</taxon>
        <taxon>Metazoa</taxon>
        <taxon>Ecdysozoa</taxon>
        <taxon>Arthropoda</taxon>
        <taxon>Chelicerata</taxon>
        <taxon>Arachnida</taxon>
        <taxon>Acari</taxon>
        <taxon>Acariformes</taxon>
        <taxon>Sarcoptiformes</taxon>
        <taxon>Astigmata</taxon>
        <taxon>Psoroptidia</taxon>
        <taxon>Analgoidea</taxon>
        <taxon>Pyroglyphidae</taxon>
        <taxon>Dermatophagoidinae</taxon>
        <taxon>Dermatophagoides</taxon>
    </lineage>
</organism>
<evidence type="ECO:0000313" key="5">
    <source>
        <dbReference type="RefSeq" id="XP_027197963.1"/>
    </source>
</evidence>
<dbReference type="Proteomes" id="UP000515146">
    <property type="component" value="Unplaced"/>
</dbReference>
<reference evidence="5" key="1">
    <citation type="submission" date="2025-08" db="UniProtKB">
        <authorList>
            <consortium name="RefSeq"/>
        </authorList>
    </citation>
    <scope>IDENTIFICATION</scope>
    <source>
        <strain evidence="5">Airmid</strain>
    </source>
</reference>
<evidence type="ECO:0000256" key="1">
    <source>
        <dbReference type="PROSITE-ProRule" id="PRU00520"/>
    </source>
</evidence>
<proteinExistence type="inferred from homology"/>
<dbReference type="InterPro" id="IPR020456">
    <property type="entry name" value="Acylphosphatase"/>
</dbReference>
<evidence type="ECO:0000256" key="2">
    <source>
        <dbReference type="RuleBase" id="RU004168"/>
    </source>
</evidence>
<dbReference type="Gene3D" id="3.30.70.100">
    <property type="match status" value="1"/>
</dbReference>
<dbReference type="Pfam" id="PF00708">
    <property type="entry name" value="Acylphosphatase"/>
    <property type="match status" value="1"/>
</dbReference>
<dbReference type="RefSeq" id="XP_027197963.1">
    <property type="nucleotide sequence ID" value="XM_027342162.1"/>
</dbReference>
<protein>
    <submittedName>
        <fullName evidence="5">Acylphosphatase-2-like</fullName>
    </submittedName>
</protein>
<keyword evidence="4" id="KW-1185">Reference proteome</keyword>
<dbReference type="PROSITE" id="PS51160">
    <property type="entry name" value="ACYLPHOSPHATASE_3"/>
    <property type="match status" value="1"/>
</dbReference>
<dbReference type="GeneID" id="113792248"/>
<dbReference type="PANTHER" id="PTHR10029">
    <property type="entry name" value="ACYLPHOSPHATASE"/>
    <property type="match status" value="1"/>
</dbReference>
<gene>
    <name evidence="5" type="primary">LOC113792248</name>
</gene>
<dbReference type="InParanoid" id="A0A6P6XXU9"/>
<dbReference type="FunCoup" id="A0A6P6XXU9">
    <property type="interactions" value="29"/>
</dbReference>
<name>A0A6P6XXU9_DERPT</name>
<dbReference type="OrthoDB" id="7961613at2759"/>
<dbReference type="AlphaFoldDB" id="A0A6P6XXU9"/>
<dbReference type="KEGG" id="dpte:113792248"/>